<proteinExistence type="predicted"/>
<evidence type="ECO:0000313" key="1">
    <source>
        <dbReference type="EMBL" id="KAK7070609.1"/>
    </source>
</evidence>
<accession>A0AAN8X207</accession>
<name>A0AAN8X207_HALRR</name>
<keyword evidence="2" id="KW-1185">Reference proteome</keyword>
<reference evidence="1 2" key="1">
    <citation type="submission" date="2023-11" db="EMBL/GenBank/DDBJ databases">
        <title>Halocaridina rubra genome assembly.</title>
        <authorList>
            <person name="Smith C."/>
        </authorList>
    </citation>
    <scope>NUCLEOTIDE SEQUENCE [LARGE SCALE GENOMIC DNA]</scope>
    <source>
        <strain evidence="1">EP-1</strain>
        <tissue evidence="1">Whole</tissue>
    </source>
</reference>
<protein>
    <submittedName>
        <fullName evidence="1">Uncharacterized protein</fullName>
    </submittedName>
</protein>
<comment type="caution">
    <text evidence="1">The sequence shown here is derived from an EMBL/GenBank/DDBJ whole genome shotgun (WGS) entry which is preliminary data.</text>
</comment>
<evidence type="ECO:0000313" key="2">
    <source>
        <dbReference type="Proteomes" id="UP001381693"/>
    </source>
</evidence>
<feature type="non-terminal residue" evidence="1">
    <location>
        <position position="1"/>
    </location>
</feature>
<gene>
    <name evidence="1" type="ORF">SK128_023927</name>
</gene>
<dbReference type="Proteomes" id="UP001381693">
    <property type="component" value="Unassembled WGS sequence"/>
</dbReference>
<dbReference type="EMBL" id="JAXCGZ010015291">
    <property type="protein sequence ID" value="KAK7070609.1"/>
    <property type="molecule type" value="Genomic_DNA"/>
</dbReference>
<organism evidence="1 2">
    <name type="scientific">Halocaridina rubra</name>
    <name type="common">Hawaiian red shrimp</name>
    <dbReference type="NCBI Taxonomy" id="373956"/>
    <lineage>
        <taxon>Eukaryota</taxon>
        <taxon>Metazoa</taxon>
        <taxon>Ecdysozoa</taxon>
        <taxon>Arthropoda</taxon>
        <taxon>Crustacea</taxon>
        <taxon>Multicrustacea</taxon>
        <taxon>Malacostraca</taxon>
        <taxon>Eumalacostraca</taxon>
        <taxon>Eucarida</taxon>
        <taxon>Decapoda</taxon>
        <taxon>Pleocyemata</taxon>
        <taxon>Caridea</taxon>
        <taxon>Atyoidea</taxon>
        <taxon>Atyidae</taxon>
        <taxon>Halocaridina</taxon>
    </lineage>
</organism>
<sequence length="95" mass="11080">ITYRGNYTNNAPVKEEIFEEVIDHDIDCDAIYKDAVNKTDDGWQRTIEKVDLRKDVDGVGICDDVKQEQTSDYGEIIYCDELEDDDEEESEYVYL</sequence>
<dbReference type="AlphaFoldDB" id="A0AAN8X207"/>